<feature type="region of interest" description="Disordered" evidence="1">
    <location>
        <begin position="279"/>
        <end position="323"/>
    </location>
</feature>
<comment type="caution">
    <text evidence="2">The sequence shown here is derived from an EMBL/GenBank/DDBJ whole genome shotgun (WGS) entry which is preliminary data.</text>
</comment>
<evidence type="ECO:0000313" key="2">
    <source>
        <dbReference type="EMBL" id="NMO19620.1"/>
    </source>
</evidence>
<accession>A0A848LPN5</accession>
<reference evidence="2 3" key="1">
    <citation type="submission" date="2020-04" db="EMBL/GenBank/DDBJ databases">
        <title>Draft genome of Pyxidicoccus fallax type strain.</title>
        <authorList>
            <person name="Whitworth D.E."/>
        </authorList>
    </citation>
    <scope>NUCLEOTIDE SEQUENCE [LARGE SCALE GENOMIC DNA]</scope>
    <source>
        <strain evidence="2 3">DSM 14698</strain>
    </source>
</reference>
<organism evidence="2 3">
    <name type="scientific">Pyxidicoccus fallax</name>
    <dbReference type="NCBI Taxonomy" id="394095"/>
    <lineage>
        <taxon>Bacteria</taxon>
        <taxon>Pseudomonadati</taxon>
        <taxon>Myxococcota</taxon>
        <taxon>Myxococcia</taxon>
        <taxon>Myxococcales</taxon>
        <taxon>Cystobacterineae</taxon>
        <taxon>Myxococcaceae</taxon>
        <taxon>Pyxidicoccus</taxon>
    </lineage>
</organism>
<feature type="compositionally biased region" description="Pro residues" evidence="1">
    <location>
        <begin position="283"/>
        <end position="292"/>
    </location>
</feature>
<dbReference type="Proteomes" id="UP000518300">
    <property type="component" value="Unassembled WGS sequence"/>
</dbReference>
<keyword evidence="3" id="KW-1185">Reference proteome</keyword>
<feature type="compositionally biased region" description="Pro residues" evidence="1">
    <location>
        <begin position="300"/>
        <end position="309"/>
    </location>
</feature>
<gene>
    <name evidence="2" type="ORF">HG543_32800</name>
</gene>
<protein>
    <submittedName>
        <fullName evidence="2">Uncharacterized protein</fullName>
    </submittedName>
</protein>
<dbReference type="EMBL" id="JABBJJ010000195">
    <property type="protein sequence ID" value="NMO19620.1"/>
    <property type="molecule type" value="Genomic_DNA"/>
</dbReference>
<evidence type="ECO:0000313" key="3">
    <source>
        <dbReference type="Proteomes" id="UP000518300"/>
    </source>
</evidence>
<dbReference type="AlphaFoldDB" id="A0A848LPN5"/>
<proteinExistence type="predicted"/>
<evidence type="ECO:0000256" key="1">
    <source>
        <dbReference type="SAM" id="MobiDB-lite"/>
    </source>
</evidence>
<sequence length="726" mass="80970">MEQTQDTPAPESHGDCQFPLGYDGVVRIRAAPHLVLTPRPQQQPILMGLSDWQVQVGGTCENLAGNVPCRLEWLVRSDSFAEKRVSHRRETFLVPAGKSFQVREKDGPLKVSVFELGLMGTGSLGFRVEPLLFGNQPFEVKPGEDASIPFDLVARIGFGLAPAELTYSWLPDFIERNVRSQLVGSVIQLKPDFSPLFNGLDATLDIYPTPLEGLQPDKNATVRIEWEIGHPESPPKLLWRIGYLAVKGGQDEVLANRPAAIGAMESSETLSFQYNLRLSKKPPAAPAPPPAPQGKKGNKKPPPPPPAPPVERMNADPRHALTVPRPRLKTFSVGLEDSKLMVRGGFENFSDSVVLDLTVKPYVRVAQGEEGWRVEEMDDHFRNLLENSRKQASYTLQHTEKQFAAVNVCLPEDVLILLAEFETVSVSLEKGAFERELFDLKRLPPHYVQVLKQAEGLQVLATMKPTPVSGTREVPFWALADYEASEPKGTTGFPAFEGGSFVSRVFATGVSTDNTVDLSGTVARLVSPMPVVPPELQEEFELFVSTICGEAIGESEASWRGVAHTIMNRVARKYEIWEECLTPTEIIKRTGFNGWNHPNAETARAYLKSPMNGSLTYRNQMAKLLSIVTPIYMRMAADNCWDVVFFYSPEAQKALRKKDPEKYKSDIPAFVDQDKGGKKELVEITSKVLGQEKDDFKFYNFKRPEQNRRLTTDEIEQAKAARVKKK</sequence>
<dbReference type="RefSeq" id="WP_169348863.1">
    <property type="nucleotide sequence ID" value="NZ_JABBJJ010000195.1"/>
</dbReference>
<name>A0A848LPN5_9BACT</name>